<dbReference type="Ensembl" id="ENSMCST00000017068.1">
    <property type="protein sequence ID" value="ENSMCSP00000016645.1"/>
    <property type="gene ID" value="ENSMCSG00000011717.1"/>
</dbReference>
<keyword evidence="3" id="KW-1185">Reference proteome</keyword>
<name>A0A8C5U533_9PASS</name>
<feature type="chain" id="PRO_5034207183" evidence="1">
    <location>
        <begin position="21"/>
        <end position="71"/>
    </location>
</feature>
<reference evidence="2" key="1">
    <citation type="submission" date="2025-08" db="UniProtKB">
        <authorList>
            <consortium name="Ensembl"/>
        </authorList>
    </citation>
    <scope>IDENTIFICATION</scope>
</reference>
<evidence type="ECO:0000313" key="2">
    <source>
        <dbReference type="Ensembl" id="ENSMCSP00000016645.1"/>
    </source>
</evidence>
<keyword evidence="1" id="KW-0732">Signal</keyword>
<sequence length="71" mass="7801">MRILYLLFPLLLLLAQGAAAGKHDKCIRRGGFCALFSFKPPPTSQLYAFILRGKSQGKKGKVLLGLDLPRS</sequence>
<protein>
    <submittedName>
        <fullName evidence="2">Uncharacterized protein</fullName>
    </submittedName>
</protein>
<feature type="signal peptide" evidence="1">
    <location>
        <begin position="1"/>
        <end position="20"/>
    </location>
</feature>
<organism evidence="2 3">
    <name type="scientific">Malurus cyaneus samueli</name>
    <dbReference type="NCBI Taxonomy" id="2593467"/>
    <lineage>
        <taxon>Eukaryota</taxon>
        <taxon>Metazoa</taxon>
        <taxon>Chordata</taxon>
        <taxon>Craniata</taxon>
        <taxon>Vertebrata</taxon>
        <taxon>Euteleostomi</taxon>
        <taxon>Archelosauria</taxon>
        <taxon>Archosauria</taxon>
        <taxon>Dinosauria</taxon>
        <taxon>Saurischia</taxon>
        <taxon>Theropoda</taxon>
        <taxon>Coelurosauria</taxon>
        <taxon>Aves</taxon>
        <taxon>Neognathae</taxon>
        <taxon>Neoaves</taxon>
        <taxon>Telluraves</taxon>
        <taxon>Australaves</taxon>
        <taxon>Passeriformes</taxon>
        <taxon>Meliphagoidea</taxon>
        <taxon>Maluridae</taxon>
        <taxon>Malurus</taxon>
    </lineage>
</organism>
<dbReference type="Proteomes" id="UP000694560">
    <property type="component" value="Unplaced"/>
</dbReference>
<accession>A0A8C5U533</accession>
<evidence type="ECO:0000256" key="1">
    <source>
        <dbReference type="SAM" id="SignalP"/>
    </source>
</evidence>
<dbReference type="AlphaFoldDB" id="A0A8C5U533"/>
<reference evidence="2" key="2">
    <citation type="submission" date="2025-09" db="UniProtKB">
        <authorList>
            <consortium name="Ensembl"/>
        </authorList>
    </citation>
    <scope>IDENTIFICATION</scope>
</reference>
<proteinExistence type="predicted"/>
<evidence type="ECO:0000313" key="3">
    <source>
        <dbReference type="Proteomes" id="UP000694560"/>
    </source>
</evidence>